<dbReference type="Proteomes" id="UP000231901">
    <property type="component" value="Chromosome"/>
</dbReference>
<dbReference type="KEGG" id="dfn:CVE23_07255"/>
<dbReference type="GeneID" id="66564136"/>
<dbReference type="RefSeq" id="WP_038918375.1">
    <property type="nucleotide sequence ID" value="NZ_BMJF01000010.1"/>
</dbReference>
<accession>A0A2K8QJV6</accession>
<keyword evidence="2" id="KW-1185">Reference proteome</keyword>
<evidence type="ECO:0000313" key="1">
    <source>
        <dbReference type="EMBL" id="ATZ93793.1"/>
    </source>
</evidence>
<proteinExistence type="predicted"/>
<evidence type="ECO:0000313" key="2">
    <source>
        <dbReference type="Proteomes" id="UP000231901"/>
    </source>
</evidence>
<protein>
    <submittedName>
        <fullName evidence="1">YjbH domain-containing protein</fullName>
    </submittedName>
</protein>
<dbReference type="InterPro" id="IPR010344">
    <property type="entry name" value="YbjH"/>
</dbReference>
<dbReference type="EMBL" id="CP025003">
    <property type="protein sequence ID" value="ATZ93793.1"/>
    <property type="molecule type" value="Genomic_DNA"/>
</dbReference>
<sequence>MANNRTFKLSCLSLAIGSTLGTSVWAAEADNQDAANRSGYYQPAGVSQMDFGGVGLWQMPTARMADTGEFSASYRDNQEYRRYAISLQPLDWLEATLRYTDIRTRPYSTTPSFSGSQTYKDKSFDVKARLWQESRWLPQVSLGLRDIAGTGLFDSEYLVASKRWGPFDFTLGMGWGNMAQSGNITNPACRLMSGFCTRSASTQTGQFAAKNFFHGPAALFAGLEYQTPWDPLRIKLEYDSNDYSVEAADQTRPASQHIKQDSPINVGLVYRATDWLDTSLSWERGNTLMWGFTLRTNFNRLRPQHPDDEPPVYLPGKNATLPGKNATAKNAQGGTDWQRVSQELDEKAGFTQPDIYSDGQQVTVVAEQYKYNSDAEASRRAATVLANNLPDDVGQYHIVTRSGPLTATSTRVDASAFRQLESGSTPLGLDEPDPYHVEPLPEPSGRQVLHTEPPRFTYGIDPSLQQSFGGPESFYMYQLSANASADYRITNNWRLGGMLSINLLNNYNQFNFRSPPQDGAALPRVRTHIREYVTASDVQLTNLQLSRYDHLSRDWYTQVYGGYLEMMYAGVGGEVLYRPFGSSWAVGMDVNYVKQRDWDDPQRLRDYSVTTGHLTTYWSLPFVKGGLAKISVGRYLAGDKGVTLDLSRRFDSGIVAGAFATVTNVSASEYGEGSFTKGIYFTIPFDLLFSSPTTRHGSIGWVPLTRDGGQMLDRRDVLYNMVDRE</sequence>
<dbReference type="OrthoDB" id="19542at2"/>
<dbReference type="Pfam" id="PF06082">
    <property type="entry name" value="YjbH"/>
    <property type="match status" value="1"/>
</dbReference>
<gene>
    <name evidence="1" type="ORF">CVE23_07255</name>
</gene>
<dbReference type="AlphaFoldDB" id="A0A2K8QJV6"/>
<organism evidence="1 2">
    <name type="scientific">Dickeya fangzhongdai</name>
    <dbReference type="NCBI Taxonomy" id="1778540"/>
    <lineage>
        <taxon>Bacteria</taxon>
        <taxon>Pseudomonadati</taxon>
        <taxon>Pseudomonadota</taxon>
        <taxon>Gammaproteobacteria</taxon>
        <taxon>Enterobacterales</taxon>
        <taxon>Pectobacteriaceae</taxon>
        <taxon>Dickeya</taxon>
    </lineage>
</organism>
<name>A0A2K8QJV6_9GAMM</name>
<reference evidence="2" key="1">
    <citation type="journal article" date="2018" name="Genome Announc.">
        <title>Complete genome sequence of a Dickeya fangzhongdai type strain causing bleeding canker of pear tree trunks.</title>
        <authorList>
            <person name="Zhao Y."/>
            <person name="Tian Y."/>
            <person name="Li X."/>
            <person name="Hu B."/>
        </authorList>
    </citation>
    <scope>NUCLEOTIDE SEQUENCE [LARGE SCALE GENOMIC DNA]</scope>
    <source>
        <strain evidence="2">DSM 101947</strain>
    </source>
</reference>